<gene>
    <name evidence="1" type="ORF">OFLC_LOCUS921</name>
</gene>
<evidence type="ECO:0000313" key="2">
    <source>
        <dbReference type="Proteomes" id="UP000267606"/>
    </source>
</evidence>
<evidence type="ECO:0000313" key="1">
    <source>
        <dbReference type="EMBL" id="VDO27578.1"/>
    </source>
</evidence>
<dbReference type="AlphaFoldDB" id="A0A183H0B1"/>
<organism evidence="3">
    <name type="scientific">Onchocerca flexuosa</name>
    <dbReference type="NCBI Taxonomy" id="387005"/>
    <lineage>
        <taxon>Eukaryota</taxon>
        <taxon>Metazoa</taxon>
        <taxon>Ecdysozoa</taxon>
        <taxon>Nematoda</taxon>
        <taxon>Chromadorea</taxon>
        <taxon>Rhabditida</taxon>
        <taxon>Spirurina</taxon>
        <taxon>Spiruromorpha</taxon>
        <taxon>Filarioidea</taxon>
        <taxon>Onchocercidae</taxon>
        <taxon>Onchocerca</taxon>
    </lineage>
</organism>
<dbReference type="EMBL" id="UZAJ01000376">
    <property type="protein sequence ID" value="VDO27578.1"/>
    <property type="molecule type" value="Genomic_DNA"/>
</dbReference>
<name>A0A183H0B1_9BILA</name>
<dbReference type="Proteomes" id="UP000267606">
    <property type="component" value="Unassembled WGS sequence"/>
</dbReference>
<dbReference type="WBParaSite" id="OFLC_0000092001-mRNA-1">
    <property type="protein sequence ID" value="OFLC_0000092001-mRNA-1"/>
    <property type="gene ID" value="OFLC_0000092001"/>
</dbReference>
<reference evidence="1 2" key="2">
    <citation type="submission" date="2018-11" db="EMBL/GenBank/DDBJ databases">
        <authorList>
            <consortium name="Pathogen Informatics"/>
        </authorList>
    </citation>
    <scope>NUCLEOTIDE SEQUENCE [LARGE SCALE GENOMIC DNA]</scope>
</reference>
<keyword evidence="2" id="KW-1185">Reference proteome</keyword>
<proteinExistence type="predicted"/>
<accession>A0A183H0B1</accession>
<sequence length="72" mass="8299">MDGWLRMWWLPVWGMSSIHPFIHLDSQPISLIAELLLRMEAEVGDCVAANVNRSDKETDGVLENNKTDVHYF</sequence>
<reference evidence="3" key="1">
    <citation type="submission" date="2016-06" db="UniProtKB">
        <authorList>
            <consortium name="WormBaseParasite"/>
        </authorList>
    </citation>
    <scope>IDENTIFICATION</scope>
</reference>
<protein>
    <submittedName>
        <fullName evidence="3">Secreted protein</fullName>
    </submittedName>
</protein>
<evidence type="ECO:0000313" key="3">
    <source>
        <dbReference type="WBParaSite" id="OFLC_0000092001-mRNA-1"/>
    </source>
</evidence>